<reference evidence="2 3" key="1">
    <citation type="submission" date="2013-11" db="EMBL/GenBank/DDBJ databases">
        <title>Opisthorchis viverrini - life in the bile duct.</title>
        <authorList>
            <person name="Young N.D."/>
            <person name="Nagarajan N."/>
            <person name="Lin S.J."/>
            <person name="Korhonen P.K."/>
            <person name="Jex A.R."/>
            <person name="Hall R.S."/>
            <person name="Safavi-Hemami H."/>
            <person name="Kaewkong W."/>
            <person name="Bertrand D."/>
            <person name="Gao S."/>
            <person name="Seet Q."/>
            <person name="Wongkham S."/>
            <person name="Teh B.T."/>
            <person name="Wongkham C."/>
            <person name="Intapan P.M."/>
            <person name="Maleewong W."/>
            <person name="Yang X."/>
            <person name="Hu M."/>
            <person name="Wang Z."/>
            <person name="Hofmann A."/>
            <person name="Sternberg P.W."/>
            <person name="Tan P."/>
            <person name="Wang J."/>
            <person name="Gasser R.B."/>
        </authorList>
    </citation>
    <scope>NUCLEOTIDE SEQUENCE [LARGE SCALE GENOMIC DNA]</scope>
</reference>
<accession>A0A074Z6R5</accession>
<dbReference type="RefSeq" id="XP_009173484.1">
    <property type="nucleotide sequence ID" value="XM_009175220.1"/>
</dbReference>
<keyword evidence="3" id="KW-1185">Reference proteome</keyword>
<gene>
    <name evidence="2" type="ORF">T265_09207</name>
</gene>
<name>A0A074Z6R5_OPIVI</name>
<feature type="compositionally biased region" description="Basic and acidic residues" evidence="1">
    <location>
        <begin position="48"/>
        <end position="60"/>
    </location>
</feature>
<dbReference type="CTD" id="20323386"/>
<protein>
    <submittedName>
        <fullName evidence="2">Uncharacterized protein</fullName>
    </submittedName>
</protein>
<feature type="region of interest" description="Disordered" evidence="1">
    <location>
        <begin position="19"/>
        <end position="70"/>
    </location>
</feature>
<evidence type="ECO:0000313" key="2">
    <source>
        <dbReference type="EMBL" id="KER22763.1"/>
    </source>
</evidence>
<dbReference type="AlphaFoldDB" id="A0A074Z6R5"/>
<dbReference type="KEGG" id="ovi:T265_09207"/>
<evidence type="ECO:0000313" key="3">
    <source>
        <dbReference type="Proteomes" id="UP000054324"/>
    </source>
</evidence>
<dbReference type="EMBL" id="KL596881">
    <property type="protein sequence ID" value="KER22763.1"/>
    <property type="molecule type" value="Genomic_DNA"/>
</dbReference>
<proteinExistence type="predicted"/>
<dbReference type="GeneID" id="20323386"/>
<sequence>MEETQMREAEIGGVRSIVVLISQPHSHKSTPNRTEPSRADTDCTTTKMRPDHSTRNDAHHIQPPNPNAPKMSQVALIWSHKCVHPCADEDS</sequence>
<organism evidence="2 3">
    <name type="scientific">Opisthorchis viverrini</name>
    <name type="common">Southeast Asian liver fluke</name>
    <dbReference type="NCBI Taxonomy" id="6198"/>
    <lineage>
        <taxon>Eukaryota</taxon>
        <taxon>Metazoa</taxon>
        <taxon>Spiralia</taxon>
        <taxon>Lophotrochozoa</taxon>
        <taxon>Platyhelminthes</taxon>
        <taxon>Trematoda</taxon>
        <taxon>Digenea</taxon>
        <taxon>Opisthorchiida</taxon>
        <taxon>Opisthorchiata</taxon>
        <taxon>Opisthorchiidae</taxon>
        <taxon>Opisthorchis</taxon>
    </lineage>
</organism>
<dbReference type="Proteomes" id="UP000054324">
    <property type="component" value="Unassembled WGS sequence"/>
</dbReference>
<evidence type="ECO:0000256" key="1">
    <source>
        <dbReference type="SAM" id="MobiDB-lite"/>
    </source>
</evidence>